<keyword evidence="2" id="KW-1185">Reference proteome</keyword>
<dbReference type="Proteomes" id="UP001497700">
    <property type="component" value="Unassembled WGS sequence"/>
</dbReference>
<protein>
    <submittedName>
        <fullName evidence="1">NAD(P)-binding protein</fullName>
    </submittedName>
</protein>
<organism evidence="1 2">
    <name type="scientific">Hypoxylon rubiginosum</name>
    <dbReference type="NCBI Taxonomy" id="110542"/>
    <lineage>
        <taxon>Eukaryota</taxon>
        <taxon>Fungi</taxon>
        <taxon>Dikarya</taxon>
        <taxon>Ascomycota</taxon>
        <taxon>Pezizomycotina</taxon>
        <taxon>Sordariomycetes</taxon>
        <taxon>Xylariomycetidae</taxon>
        <taxon>Xylariales</taxon>
        <taxon>Hypoxylaceae</taxon>
        <taxon>Hypoxylon</taxon>
    </lineage>
</organism>
<reference evidence="1 2" key="1">
    <citation type="journal article" date="2022" name="New Phytol.">
        <title>Ecological generalism drives hyperdiversity of secondary metabolite gene clusters in xylarialean endophytes.</title>
        <authorList>
            <person name="Franco M.E.E."/>
            <person name="Wisecaver J.H."/>
            <person name="Arnold A.E."/>
            <person name="Ju Y.M."/>
            <person name="Slot J.C."/>
            <person name="Ahrendt S."/>
            <person name="Moore L.P."/>
            <person name="Eastman K.E."/>
            <person name="Scott K."/>
            <person name="Konkel Z."/>
            <person name="Mondo S.J."/>
            <person name="Kuo A."/>
            <person name="Hayes R.D."/>
            <person name="Haridas S."/>
            <person name="Andreopoulos B."/>
            <person name="Riley R."/>
            <person name="LaButti K."/>
            <person name="Pangilinan J."/>
            <person name="Lipzen A."/>
            <person name="Amirebrahimi M."/>
            <person name="Yan J."/>
            <person name="Adam C."/>
            <person name="Keymanesh K."/>
            <person name="Ng V."/>
            <person name="Louie K."/>
            <person name="Northen T."/>
            <person name="Drula E."/>
            <person name="Henrissat B."/>
            <person name="Hsieh H.M."/>
            <person name="Youens-Clark K."/>
            <person name="Lutzoni F."/>
            <person name="Miadlikowska J."/>
            <person name="Eastwood D.C."/>
            <person name="Hamelin R.C."/>
            <person name="Grigoriev I.V."/>
            <person name="U'Ren J.M."/>
        </authorList>
    </citation>
    <scope>NUCLEOTIDE SEQUENCE [LARGE SCALE GENOMIC DNA]</scope>
    <source>
        <strain evidence="1 2">CBS 119005</strain>
    </source>
</reference>
<gene>
    <name evidence="1" type="ORF">F4820DRAFT_452003</name>
</gene>
<dbReference type="EMBL" id="MU393554">
    <property type="protein sequence ID" value="KAI4861382.1"/>
    <property type="molecule type" value="Genomic_DNA"/>
</dbReference>
<evidence type="ECO:0000313" key="2">
    <source>
        <dbReference type="Proteomes" id="UP001497700"/>
    </source>
</evidence>
<proteinExistence type="predicted"/>
<evidence type="ECO:0000313" key="1">
    <source>
        <dbReference type="EMBL" id="KAI4861382.1"/>
    </source>
</evidence>
<sequence>MASGIFKLPGVALITGAAGTGTSFNTNLSPPSTSNPQTLTHIHSLGIGAAVARGFARSGCTRLAITDIKSVASTRASILSINPRAQVLTREGDISSESFVADLFADVAAAFARLDYAVGCAGVLGSPLRSHETPVAEFDRVAAANWKGAWLASRAALARMLAEGQEPLDAHPGQRGAIVHIASQLGIVGRPAAATYCASKAAIINMTRSDAIDYSRDGIRVNCVCPGVIKTPMTTGSPEVTERLRPAIDIAPMRRMGTPEEVADAVLFLCSNQASFIQGHALVVDGGYTIN</sequence>
<comment type="caution">
    <text evidence="1">The sequence shown here is derived from an EMBL/GenBank/DDBJ whole genome shotgun (WGS) entry which is preliminary data.</text>
</comment>
<name>A0ACB9YPR0_9PEZI</name>
<accession>A0ACB9YPR0</accession>